<evidence type="ECO:0000256" key="4">
    <source>
        <dbReference type="ARBA" id="ARBA00022692"/>
    </source>
</evidence>
<dbReference type="PANTHER" id="PTHR12869:SF0">
    <property type="entry name" value="BOS COMPLEX SUBUNIT TMEM147"/>
    <property type="match status" value="1"/>
</dbReference>
<gene>
    <name evidence="12" type="ORF">MCOR_47820</name>
</gene>
<keyword evidence="5" id="KW-0256">Endoplasmic reticulum</keyword>
<evidence type="ECO:0000313" key="13">
    <source>
        <dbReference type="Proteomes" id="UP000507470"/>
    </source>
</evidence>
<name>A0A6J8E4R8_MYTCO</name>
<evidence type="ECO:0000256" key="7">
    <source>
        <dbReference type="ARBA" id="ARBA00023136"/>
    </source>
</evidence>
<feature type="transmembrane region" description="Helical" evidence="11">
    <location>
        <begin position="224"/>
        <end position="249"/>
    </location>
</feature>
<protein>
    <recommendedName>
        <fullName evidence="9">BOS complex subunit TMEM147</fullName>
    </recommendedName>
    <alternativeName>
        <fullName evidence="10">Transmembrane protein 147</fullName>
    </alternativeName>
</protein>
<dbReference type="EMBL" id="CACVKT020008376">
    <property type="protein sequence ID" value="CAC5415106.1"/>
    <property type="molecule type" value="Genomic_DNA"/>
</dbReference>
<proteinExistence type="inferred from homology"/>
<evidence type="ECO:0000256" key="6">
    <source>
        <dbReference type="ARBA" id="ARBA00022989"/>
    </source>
</evidence>
<keyword evidence="13" id="KW-1185">Reference proteome</keyword>
<evidence type="ECO:0000256" key="9">
    <source>
        <dbReference type="ARBA" id="ARBA00034846"/>
    </source>
</evidence>
<comment type="similarity">
    <text evidence="8">Belongs to the TMEM147 family.</text>
</comment>
<dbReference type="PANTHER" id="PTHR12869">
    <property type="entry name" value="SMALL SEVEN TRANSMEMBRANE DOMAIN-CONTAINING PROTEIN"/>
    <property type="match status" value="1"/>
</dbReference>
<organism evidence="12 13">
    <name type="scientific">Mytilus coruscus</name>
    <name type="common">Sea mussel</name>
    <dbReference type="NCBI Taxonomy" id="42192"/>
    <lineage>
        <taxon>Eukaryota</taxon>
        <taxon>Metazoa</taxon>
        <taxon>Spiralia</taxon>
        <taxon>Lophotrochozoa</taxon>
        <taxon>Mollusca</taxon>
        <taxon>Bivalvia</taxon>
        <taxon>Autobranchia</taxon>
        <taxon>Pteriomorphia</taxon>
        <taxon>Mytilida</taxon>
        <taxon>Mytiloidea</taxon>
        <taxon>Mytilidae</taxon>
        <taxon>Mytilinae</taxon>
        <taxon>Mytilus</taxon>
    </lineage>
</organism>
<evidence type="ECO:0000256" key="1">
    <source>
        <dbReference type="ARBA" id="ARBA00004477"/>
    </source>
</evidence>
<keyword evidence="6 11" id="KW-1133">Transmembrane helix</keyword>
<accession>A0A6J8E4R8</accession>
<evidence type="ECO:0000313" key="12">
    <source>
        <dbReference type="EMBL" id="CAC5415106.1"/>
    </source>
</evidence>
<dbReference type="Proteomes" id="UP000507470">
    <property type="component" value="Unassembled WGS sequence"/>
</dbReference>
<keyword evidence="7 11" id="KW-0472">Membrane</keyword>
<evidence type="ECO:0000256" key="8">
    <source>
        <dbReference type="ARBA" id="ARBA00034739"/>
    </source>
</evidence>
<comment type="subcellular location">
    <subcellularLocation>
        <location evidence="2">Cell membrane</location>
        <topology evidence="2">Multi-pass membrane protein</topology>
    </subcellularLocation>
    <subcellularLocation>
        <location evidence="1">Endoplasmic reticulum membrane</location>
        <topology evidence="1">Multi-pass membrane protein</topology>
    </subcellularLocation>
</comment>
<dbReference type="GO" id="GO:0005789">
    <property type="term" value="C:endoplasmic reticulum membrane"/>
    <property type="evidence" value="ECO:0007669"/>
    <property type="project" value="UniProtKB-SubCell"/>
</dbReference>
<reference evidence="12 13" key="1">
    <citation type="submission" date="2020-06" db="EMBL/GenBank/DDBJ databases">
        <authorList>
            <person name="Li R."/>
            <person name="Bekaert M."/>
        </authorList>
    </citation>
    <scope>NUCLEOTIDE SEQUENCE [LARGE SCALE GENOMIC DNA]</scope>
    <source>
        <strain evidence="13">wild</strain>
    </source>
</reference>
<dbReference type="Pfam" id="PF09767">
    <property type="entry name" value="DUF2053"/>
    <property type="match status" value="2"/>
</dbReference>
<evidence type="ECO:0000256" key="11">
    <source>
        <dbReference type="SAM" id="Phobius"/>
    </source>
</evidence>
<dbReference type="AlphaFoldDB" id="A0A6J8E4R8"/>
<evidence type="ECO:0000256" key="5">
    <source>
        <dbReference type="ARBA" id="ARBA00022824"/>
    </source>
</evidence>
<feature type="transmembrane region" description="Helical" evidence="11">
    <location>
        <begin position="261"/>
        <end position="280"/>
    </location>
</feature>
<evidence type="ECO:0000256" key="10">
    <source>
        <dbReference type="ARBA" id="ARBA00034899"/>
    </source>
</evidence>
<evidence type="ECO:0000256" key="2">
    <source>
        <dbReference type="ARBA" id="ARBA00004651"/>
    </source>
</evidence>
<dbReference type="GO" id="GO:0005886">
    <property type="term" value="C:plasma membrane"/>
    <property type="evidence" value="ECO:0007669"/>
    <property type="project" value="UniProtKB-SubCell"/>
</dbReference>
<dbReference type="InterPro" id="IPR019164">
    <property type="entry name" value="TMEM147"/>
</dbReference>
<keyword evidence="4 11" id="KW-0812">Transmembrane</keyword>
<keyword evidence="3" id="KW-1003">Cell membrane</keyword>
<sequence>MTLFHFGNCLALAYVPYMIVYKFSGLAEYGAFWKCVQAGGAYMFTQLCKMLVLATFFPATEVSTGLDVVGEFMKSTVDFADLVGIYFVMSKIAGKGQLKFMVAGLGWATAELLVTRTLSYKIIRVAGLGWVTVELSQDNKIGRFRLVNSRTPHYKIIRKAGIVGWATPELLVTRLLPLWVGARGVEFDWKYIQMCFESNINLGHHMCAAMLVWLYSRNDLQKTYVPIVMSLLALSCYRPLIVEILIHAVGLGSWTLLAAKALFTTTVGVIGLQIFLTMAVQTSNNHY</sequence>
<dbReference type="OrthoDB" id="9993532at2759"/>
<evidence type="ECO:0000256" key="3">
    <source>
        <dbReference type="ARBA" id="ARBA00022475"/>
    </source>
</evidence>